<evidence type="ECO:0000313" key="6">
    <source>
        <dbReference type="Proteomes" id="UP000501237"/>
    </source>
</evidence>
<evidence type="ECO:0000313" key="2">
    <source>
        <dbReference type="EMBL" id="BCA28498.1"/>
    </source>
</evidence>
<reference evidence="2 6" key="3">
    <citation type="journal article" date="2020" name="Microbiol. Resour. Announc.">
        <title>Complete genome sequence of Pseudomonas otitidis strain MrB4, isolated from Lake Biwa in Japan.</title>
        <authorList>
            <person name="Miyazaki K."/>
            <person name="Hase E."/>
            <person name="Maruya T."/>
        </authorList>
    </citation>
    <scope>NUCLEOTIDE SEQUENCE [LARGE SCALE GENOMIC DNA]</scope>
    <source>
        <strain evidence="2 6">MrB4</strain>
    </source>
</reference>
<keyword evidence="8" id="KW-1185">Reference proteome</keyword>
<dbReference type="Proteomes" id="UP001273935">
    <property type="component" value="Unassembled WGS sequence"/>
</dbReference>
<dbReference type="GeneID" id="57397699"/>
<dbReference type="STRING" id="319939.SAMN05216263_11138"/>
<evidence type="ECO:0000313" key="4">
    <source>
        <dbReference type="EMBL" id="MWK59757.1"/>
    </source>
</evidence>
<evidence type="ECO:0000313" key="5">
    <source>
        <dbReference type="Proteomes" id="UP000461288"/>
    </source>
</evidence>
<reference evidence="4 5" key="2">
    <citation type="submission" date="2019-12" db="EMBL/GenBank/DDBJ databases">
        <title>Draft genome sequence of Pseudomonas otitidis recovered from a chicken carcass.</title>
        <authorList>
            <person name="Vieira T.R."/>
            <person name="Oliviera E.F.C."/>
            <person name="Silva N.M.V."/>
            <person name="Sambrano G.E."/>
            <person name="Cibulski S.P."/>
            <person name="Cardoso M.R.I."/>
        </authorList>
    </citation>
    <scope>NUCLEOTIDE SEQUENCE [LARGE SCALE GENOMIC DNA]</scope>
    <source>
        <strain evidence="4 5">25_K</strain>
    </source>
</reference>
<evidence type="ECO:0000313" key="3">
    <source>
        <dbReference type="EMBL" id="MDV3442169.1"/>
    </source>
</evidence>
<reference evidence="1 7" key="1">
    <citation type="submission" date="2019-12" db="EMBL/GenBank/DDBJ databases">
        <title>complete genome sequences of Pseudomonas otitidis str. WP8-S17-CRE-03 isolated from wastewater treatment plant effluent.</title>
        <authorList>
            <person name="Sekizuka T."/>
            <person name="Itokawa K."/>
            <person name="Yatsu K."/>
            <person name="Inamine Y."/>
            <person name="Kuroda M."/>
        </authorList>
    </citation>
    <scope>NUCLEOTIDE SEQUENCE [LARGE SCALE GENOMIC DNA]</scope>
    <source>
        <strain evidence="1 7">WP8-S17-CRE-03</strain>
    </source>
</reference>
<proteinExistence type="predicted"/>
<evidence type="ECO:0008006" key="9">
    <source>
        <dbReference type="Google" id="ProtNLM"/>
    </source>
</evidence>
<reference evidence="3 8" key="4">
    <citation type="submission" date="2023-10" db="EMBL/GenBank/DDBJ databases">
        <title>Pseudomonas otitidis isolated from a paediatric patient with cystic fibrosis in Chile.</title>
        <authorList>
            <person name="Amsteins-Romero L."/>
            <person name="Opazo-Capurro A."/>
            <person name="Matus-Kohler M."/>
            <person name="Gonzalez-Rocha G."/>
        </authorList>
    </citation>
    <scope>NUCLEOTIDE SEQUENCE [LARGE SCALE GENOMIC DNA]</scope>
    <source>
        <strain evidence="3 8">P-714</strain>
    </source>
</reference>
<dbReference type="EMBL" id="WTFN01000116">
    <property type="protein sequence ID" value="MWK59757.1"/>
    <property type="molecule type" value="Genomic_DNA"/>
</dbReference>
<dbReference type="EMBL" id="JAWJUL010000104">
    <property type="protein sequence ID" value="MDV3442169.1"/>
    <property type="molecule type" value="Genomic_DNA"/>
</dbReference>
<dbReference type="KEGG" id="poj:PtoMrB4_24750"/>
<dbReference type="Proteomes" id="UP000515591">
    <property type="component" value="Chromosome"/>
</dbReference>
<sequence>MTLTPDDIARLFELYLPDHACGVTRQEDGAFTLQFTHRSRHDVLTVPGLAASQLASAGLIKRLSLGLAEEFAAAARSHLAFRLA</sequence>
<dbReference type="Proteomes" id="UP000501237">
    <property type="component" value="Chromosome"/>
</dbReference>
<dbReference type="EMBL" id="AP022642">
    <property type="protein sequence ID" value="BCA28498.1"/>
    <property type="molecule type" value="Genomic_DNA"/>
</dbReference>
<protein>
    <recommendedName>
        <fullName evidence="9">DUF3509 domain-containing protein</fullName>
    </recommendedName>
</protein>
<gene>
    <name evidence="4" type="ORF">GO594_27540</name>
    <name evidence="2" type="ORF">PtoMrB4_24750</name>
    <name evidence="3" type="ORF">R0G64_22390</name>
    <name evidence="1" type="ORF">WP8S17C03_24810</name>
</gene>
<dbReference type="Proteomes" id="UP000461288">
    <property type="component" value="Unassembled WGS sequence"/>
</dbReference>
<organism evidence="4 5">
    <name type="scientific">Metapseudomonas otitidis</name>
    <dbReference type="NCBI Taxonomy" id="319939"/>
    <lineage>
        <taxon>Bacteria</taxon>
        <taxon>Pseudomonadati</taxon>
        <taxon>Pseudomonadota</taxon>
        <taxon>Gammaproteobacteria</taxon>
        <taxon>Pseudomonadales</taxon>
        <taxon>Pseudomonadaceae</taxon>
        <taxon>Metapseudomonas</taxon>
    </lineage>
</organism>
<dbReference type="EMBL" id="AP022213">
    <property type="protein sequence ID" value="BBT16432.1"/>
    <property type="molecule type" value="Genomic_DNA"/>
</dbReference>
<dbReference type="AlphaFoldDB" id="A0A1I0UFE2"/>
<evidence type="ECO:0000313" key="7">
    <source>
        <dbReference type="Proteomes" id="UP000515591"/>
    </source>
</evidence>
<accession>A0A1I0UFE2</accession>
<dbReference type="RefSeq" id="WP_074971052.1">
    <property type="nucleotide sequence ID" value="NZ_AP022213.1"/>
</dbReference>
<evidence type="ECO:0000313" key="8">
    <source>
        <dbReference type="Proteomes" id="UP001273935"/>
    </source>
</evidence>
<name>A0A1I0UFE2_9GAMM</name>
<evidence type="ECO:0000313" key="1">
    <source>
        <dbReference type="EMBL" id="BBT16432.1"/>
    </source>
</evidence>